<keyword evidence="3" id="KW-0808">Transferase</keyword>
<dbReference type="PANTHER" id="PTHR30576:SF0">
    <property type="entry name" value="UNDECAPRENYL-PHOSPHATE N-ACETYLGALACTOSAMINYL 1-PHOSPHATE TRANSFERASE-RELATED"/>
    <property type="match status" value="1"/>
</dbReference>
<comment type="caution">
    <text evidence="9">The sequence shown here is derived from an EMBL/GenBank/DDBJ whole genome shotgun (WGS) entry which is preliminary data.</text>
</comment>
<dbReference type="PANTHER" id="PTHR30576">
    <property type="entry name" value="COLANIC BIOSYNTHESIS UDP-GLUCOSE LIPID CARRIER TRANSFERASE"/>
    <property type="match status" value="1"/>
</dbReference>
<evidence type="ECO:0000256" key="5">
    <source>
        <dbReference type="ARBA" id="ARBA00022989"/>
    </source>
</evidence>
<dbReference type="Pfam" id="PF02397">
    <property type="entry name" value="Bac_transf"/>
    <property type="match status" value="1"/>
</dbReference>
<evidence type="ECO:0000256" key="2">
    <source>
        <dbReference type="ARBA" id="ARBA00006464"/>
    </source>
</evidence>
<gene>
    <name evidence="9" type="ORF">CVU82_02835</name>
</gene>
<sequence length="479" mass="55439">MKKSELFFSFILVPLDFILFVLAGISAYFIRFSKFTTDIRPVIFNLPFSDYFEVVLFVAFLWVIIFAISSLYSFDRRRLSQEIYRIFLACSAGFVLIVILIFFQRELFDSRFIVLSAWVLAIVYVSLGRTIVHWIQKLLYAYGVGVKNVILVGSSKTGDNLIKDFFNKKYSGFKVVKRVRDFSIDTSKELDEFIKNFNKDNEKKGSMIDEIIQSDPNLSKVETLRLYDFANENHVVFRYVADLLEVKVLRTEVSEMAGVPIVEVKKTNLDGWGRIVKRFFDVFLSGIIIIILSPIIILAIIFIKIDSHGPIFFSKRDDGSPVFRVGQGGKLFKYFKFRSMMPGTDSMRYNELSDKNLRQDGPMVKIADDPRITRVGKFIRRWSIDELPELFLVFMGRMSLVGPRPHLPEEVAKYEQHHKKTLTVKPGITGLAQISGRSDLLFEEEVKLDVYYIENWSILLDLSILFRTPLAVIKNRKTE</sequence>
<evidence type="ECO:0000259" key="8">
    <source>
        <dbReference type="Pfam" id="PF02397"/>
    </source>
</evidence>
<dbReference type="GO" id="GO:0016020">
    <property type="term" value="C:membrane"/>
    <property type="evidence" value="ECO:0007669"/>
    <property type="project" value="UniProtKB-SubCell"/>
</dbReference>
<feature type="transmembrane region" description="Helical" evidence="7">
    <location>
        <begin position="7"/>
        <end position="31"/>
    </location>
</feature>
<keyword evidence="5 7" id="KW-1133">Transmembrane helix</keyword>
<dbReference type="InterPro" id="IPR017475">
    <property type="entry name" value="EPS_sugar_tfrase"/>
</dbReference>
<keyword evidence="6 7" id="KW-0472">Membrane</keyword>
<dbReference type="NCBIfam" id="TIGR03025">
    <property type="entry name" value="EPS_sugtrans"/>
    <property type="match status" value="1"/>
</dbReference>
<reference evidence="9 10" key="1">
    <citation type="journal article" date="2017" name="ISME J.">
        <title>Potential for microbial H2 and metal transformations associated with novel bacteria and archaea in deep terrestrial subsurface sediments.</title>
        <authorList>
            <person name="Hernsdorf A.W."/>
            <person name="Amano Y."/>
            <person name="Miyakawa K."/>
            <person name="Ise K."/>
            <person name="Suzuki Y."/>
            <person name="Anantharaman K."/>
            <person name="Probst A."/>
            <person name="Burstein D."/>
            <person name="Thomas B.C."/>
            <person name="Banfield J.F."/>
        </authorList>
    </citation>
    <scope>NUCLEOTIDE SEQUENCE [LARGE SCALE GENOMIC DNA]</scope>
    <source>
        <strain evidence="9">HGW-Falkowbacteria-1</strain>
    </source>
</reference>
<organism evidence="9 10">
    <name type="scientific">Candidatus Falkowbacteria bacterium HGW-Falkowbacteria-1</name>
    <dbReference type="NCBI Taxonomy" id="2013768"/>
    <lineage>
        <taxon>Bacteria</taxon>
        <taxon>Candidatus Falkowiibacteriota</taxon>
    </lineage>
</organism>
<comment type="subcellular location">
    <subcellularLocation>
        <location evidence="1">Membrane</location>
        <topology evidence="1">Multi-pass membrane protein</topology>
    </subcellularLocation>
</comment>
<dbReference type="EMBL" id="PHAI01000002">
    <property type="protein sequence ID" value="PKM91506.1"/>
    <property type="molecule type" value="Genomic_DNA"/>
</dbReference>
<evidence type="ECO:0000256" key="3">
    <source>
        <dbReference type="ARBA" id="ARBA00022679"/>
    </source>
</evidence>
<dbReference type="AlphaFoldDB" id="A0A2N2E9Z6"/>
<evidence type="ECO:0000313" key="9">
    <source>
        <dbReference type="EMBL" id="PKM91506.1"/>
    </source>
</evidence>
<dbReference type="Proteomes" id="UP000233517">
    <property type="component" value="Unassembled WGS sequence"/>
</dbReference>
<evidence type="ECO:0000313" key="10">
    <source>
        <dbReference type="Proteomes" id="UP000233517"/>
    </source>
</evidence>
<name>A0A2N2E9Z6_9BACT</name>
<evidence type="ECO:0000256" key="6">
    <source>
        <dbReference type="ARBA" id="ARBA00023136"/>
    </source>
</evidence>
<feature type="transmembrane region" description="Helical" evidence="7">
    <location>
        <begin position="51"/>
        <end position="74"/>
    </location>
</feature>
<evidence type="ECO:0000256" key="7">
    <source>
        <dbReference type="SAM" id="Phobius"/>
    </source>
</evidence>
<accession>A0A2N2E9Z6</accession>
<evidence type="ECO:0000256" key="1">
    <source>
        <dbReference type="ARBA" id="ARBA00004141"/>
    </source>
</evidence>
<feature type="domain" description="Bacterial sugar transferase" evidence="8">
    <location>
        <begin position="277"/>
        <end position="474"/>
    </location>
</feature>
<keyword evidence="4 7" id="KW-0812">Transmembrane</keyword>
<protein>
    <recommendedName>
        <fullName evidence="8">Bacterial sugar transferase domain-containing protein</fullName>
    </recommendedName>
</protein>
<feature type="transmembrane region" description="Helical" evidence="7">
    <location>
        <begin position="282"/>
        <end position="303"/>
    </location>
</feature>
<feature type="transmembrane region" description="Helical" evidence="7">
    <location>
        <begin position="86"/>
        <end position="104"/>
    </location>
</feature>
<proteinExistence type="inferred from homology"/>
<evidence type="ECO:0000256" key="4">
    <source>
        <dbReference type="ARBA" id="ARBA00022692"/>
    </source>
</evidence>
<dbReference type="GO" id="GO:0016780">
    <property type="term" value="F:phosphotransferase activity, for other substituted phosphate groups"/>
    <property type="evidence" value="ECO:0007669"/>
    <property type="project" value="TreeGrafter"/>
</dbReference>
<comment type="similarity">
    <text evidence="2">Belongs to the bacterial sugar transferase family.</text>
</comment>
<dbReference type="InterPro" id="IPR003362">
    <property type="entry name" value="Bact_transf"/>
</dbReference>
<feature type="transmembrane region" description="Helical" evidence="7">
    <location>
        <begin position="110"/>
        <end position="127"/>
    </location>
</feature>